<dbReference type="PANTHER" id="PTHR11895:SF67">
    <property type="entry name" value="AMIDASE DOMAIN-CONTAINING PROTEIN"/>
    <property type="match status" value="1"/>
</dbReference>
<dbReference type="PANTHER" id="PTHR11895">
    <property type="entry name" value="TRANSAMIDASE"/>
    <property type="match status" value="1"/>
</dbReference>
<proteinExistence type="inferred from homology"/>
<dbReference type="InterPro" id="IPR000120">
    <property type="entry name" value="Amidase"/>
</dbReference>
<evidence type="ECO:0000256" key="1">
    <source>
        <dbReference type="ARBA" id="ARBA00009199"/>
    </source>
</evidence>
<dbReference type="SUPFAM" id="SSF75304">
    <property type="entry name" value="Amidase signature (AS) enzymes"/>
    <property type="match status" value="1"/>
</dbReference>
<dbReference type="Proteomes" id="UP001174909">
    <property type="component" value="Unassembled WGS sequence"/>
</dbReference>
<feature type="domain" description="Amidase" evidence="2">
    <location>
        <begin position="175"/>
        <end position="595"/>
    </location>
</feature>
<dbReference type="EMBL" id="CASHTH010001259">
    <property type="protein sequence ID" value="CAI8013439.1"/>
    <property type="molecule type" value="Genomic_DNA"/>
</dbReference>
<organism evidence="3 4">
    <name type="scientific">Geodia barretti</name>
    <name type="common">Barrett's horny sponge</name>
    <dbReference type="NCBI Taxonomy" id="519541"/>
    <lineage>
        <taxon>Eukaryota</taxon>
        <taxon>Metazoa</taxon>
        <taxon>Porifera</taxon>
        <taxon>Demospongiae</taxon>
        <taxon>Heteroscleromorpha</taxon>
        <taxon>Tetractinellida</taxon>
        <taxon>Astrophorina</taxon>
        <taxon>Geodiidae</taxon>
        <taxon>Geodia</taxon>
    </lineage>
</organism>
<comment type="caution">
    <text evidence="3">The sequence shown here is derived from an EMBL/GenBank/DDBJ whole genome shotgun (WGS) entry which is preliminary data.</text>
</comment>
<dbReference type="InterPro" id="IPR023631">
    <property type="entry name" value="Amidase_dom"/>
</dbReference>
<dbReference type="PROSITE" id="PS00571">
    <property type="entry name" value="AMIDASES"/>
    <property type="match status" value="1"/>
</dbReference>
<evidence type="ECO:0000259" key="2">
    <source>
        <dbReference type="Pfam" id="PF01425"/>
    </source>
</evidence>
<name>A0AA35RKZ0_GEOBA</name>
<evidence type="ECO:0000313" key="4">
    <source>
        <dbReference type="Proteomes" id="UP001174909"/>
    </source>
</evidence>
<accession>A0AA35RKZ0</accession>
<dbReference type="Gene3D" id="3.90.1300.10">
    <property type="entry name" value="Amidase signature (AS) domain"/>
    <property type="match status" value="1"/>
</dbReference>
<gene>
    <name evidence="3" type="ORF">GBAR_LOCUS8515</name>
</gene>
<dbReference type="Pfam" id="PF01425">
    <property type="entry name" value="Amidase"/>
    <property type="match status" value="1"/>
</dbReference>
<sequence length="626" mass="67659">MAVWFLLTVFAGLLAMCWLLFTRRPVGRGPRAGRARRPAHDLLSDPSLITYNVKDIDVPTLSGKLFSFVVWLHFTKFGQIFLIPLFMKGVKLFRFSGEYIPEKPVMDFRSLCLPPAQEDCTQENKLLIQRLLDEVEEEREGGEEGKGDGFRFPTVQDYYSAYKGGRCSPVEVADAILEAIKKTNAMKPPLRAIVDFHEATVMKMAEASADRWQEGKPLSVVDGVPVSIKAEFHTEPYFFRCGSLFHPIFTENVPEAHLVKNFKDAGAIIIGLANMHEFGTGVLGSNPNRFNLTARNPYNTGCFAGGSSSGSAVSVAAGLCPISLGADAGGSIRTPASLCGLFGLKPTLGLLDCSGGMPFTPSLCSPGPLCASALDAIIATDILSRNSQGSKLISLRGIGARSLGGLKIGVYRDYFNHCDDNVRKTCEASLQVLEDLGAVIVEVKIPEVEEMRIAHVITAMSEFVSGLACDVDKHFDLLNSETSIFLAPGFHISAADYINSQKQRTRAIIFLKKIFESVDVIVTPTTACVAPKIDPDGVSHGKLMGAESSKLVRYAGLANLAGNPAISCPIGVSSDEGLPVGLQFIGKWFDEATLLSVAWVMEKSGQFPASKPSVFCDILNSASKKD</sequence>
<protein>
    <submittedName>
        <fullName evidence="3">Fatty acid amide hydrolase</fullName>
    </submittedName>
</protein>
<dbReference type="InterPro" id="IPR036928">
    <property type="entry name" value="AS_sf"/>
</dbReference>
<dbReference type="InterPro" id="IPR020556">
    <property type="entry name" value="Amidase_CS"/>
</dbReference>
<dbReference type="AlphaFoldDB" id="A0AA35RKZ0"/>
<keyword evidence="3" id="KW-0378">Hydrolase</keyword>
<comment type="similarity">
    <text evidence="1">Belongs to the amidase family.</text>
</comment>
<keyword evidence="4" id="KW-1185">Reference proteome</keyword>
<dbReference type="GO" id="GO:0016787">
    <property type="term" value="F:hydrolase activity"/>
    <property type="evidence" value="ECO:0007669"/>
    <property type="project" value="UniProtKB-KW"/>
</dbReference>
<reference evidence="3" key="1">
    <citation type="submission" date="2023-03" db="EMBL/GenBank/DDBJ databases">
        <authorList>
            <person name="Steffen K."/>
            <person name="Cardenas P."/>
        </authorList>
    </citation>
    <scope>NUCLEOTIDE SEQUENCE</scope>
</reference>
<evidence type="ECO:0000313" key="3">
    <source>
        <dbReference type="EMBL" id="CAI8013439.1"/>
    </source>
</evidence>